<sequence>MNNSETPALSSSGRLDMIKLFRVVLAEIFGDGVMTGKELQILKNVREIIPIDPESYKKILGEIACDLLKEARTSDDDAEPEEIFRKCCQIVFTKESTPRDDEILLLKRLAQALNVPAESIQQIIDSEGKVNNGGNTSVTEI</sequence>
<gene>
    <name evidence="1" type="ORF">CVV64_00340</name>
</gene>
<evidence type="ECO:0000313" key="2">
    <source>
        <dbReference type="Proteomes" id="UP000233256"/>
    </source>
</evidence>
<dbReference type="AlphaFoldDB" id="A0A2N1PU98"/>
<comment type="caution">
    <text evidence="1">The sequence shown here is derived from an EMBL/GenBank/DDBJ whole genome shotgun (WGS) entry which is preliminary data.</text>
</comment>
<dbReference type="Proteomes" id="UP000233256">
    <property type="component" value="Unassembled WGS sequence"/>
</dbReference>
<protein>
    <submittedName>
        <fullName evidence="1">Uncharacterized protein</fullName>
    </submittedName>
</protein>
<dbReference type="EMBL" id="PGXC01000001">
    <property type="protein sequence ID" value="PKK91909.1"/>
    <property type="molecule type" value="Genomic_DNA"/>
</dbReference>
<evidence type="ECO:0000313" key="1">
    <source>
        <dbReference type="EMBL" id="PKK91909.1"/>
    </source>
</evidence>
<name>A0A2N1PU98_9BACT</name>
<organism evidence="1 2">
    <name type="scientific">Candidatus Wallbacteria bacterium HGW-Wallbacteria-1</name>
    <dbReference type="NCBI Taxonomy" id="2013854"/>
    <lineage>
        <taxon>Bacteria</taxon>
        <taxon>Candidatus Walliibacteriota</taxon>
    </lineage>
</organism>
<reference evidence="1 2" key="1">
    <citation type="journal article" date="2017" name="ISME J.">
        <title>Potential for microbial H2 and metal transformations associated with novel bacteria and archaea in deep terrestrial subsurface sediments.</title>
        <authorList>
            <person name="Hernsdorf A.W."/>
            <person name="Amano Y."/>
            <person name="Miyakawa K."/>
            <person name="Ise K."/>
            <person name="Suzuki Y."/>
            <person name="Anantharaman K."/>
            <person name="Probst A."/>
            <person name="Burstein D."/>
            <person name="Thomas B.C."/>
            <person name="Banfield J.F."/>
        </authorList>
    </citation>
    <scope>NUCLEOTIDE SEQUENCE [LARGE SCALE GENOMIC DNA]</scope>
    <source>
        <strain evidence="1">HGW-Wallbacteria-1</strain>
    </source>
</reference>
<accession>A0A2N1PU98</accession>
<proteinExistence type="predicted"/>